<keyword evidence="5" id="KW-1185">Reference proteome</keyword>
<gene>
    <name evidence="4" type="ORF">KI387_022679</name>
</gene>
<feature type="domain" description="SUF system FeS cluster assembly SufBD core" evidence="2">
    <location>
        <begin position="219"/>
        <end position="445"/>
    </location>
</feature>
<feature type="domain" description="SUF system FeS cluster assembly SufBD N-terminal" evidence="3">
    <location>
        <begin position="58"/>
        <end position="203"/>
    </location>
</feature>
<dbReference type="Proteomes" id="UP000824469">
    <property type="component" value="Unassembled WGS sequence"/>
</dbReference>
<dbReference type="Pfam" id="PF19295">
    <property type="entry name" value="SufBD_N"/>
    <property type="match status" value="1"/>
</dbReference>
<dbReference type="OMA" id="YWTNSVM"/>
<dbReference type="GO" id="GO:0016226">
    <property type="term" value="P:iron-sulfur cluster assembly"/>
    <property type="evidence" value="ECO:0007669"/>
    <property type="project" value="InterPro"/>
</dbReference>
<evidence type="ECO:0000259" key="2">
    <source>
        <dbReference type="Pfam" id="PF01458"/>
    </source>
</evidence>
<proteinExistence type="predicted"/>
<evidence type="ECO:0000256" key="1">
    <source>
        <dbReference type="SAM" id="MobiDB-lite"/>
    </source>
</evidence>
<dbReference type="NCBIfam" id="TIGR01981">
    <property type="entry name" value="sufD"/>
    <property type="match status" value="1"/>
</dbReference>
<feature type="region of interest" description="Disordered" evidence="1">
    <location>
        <begin position="1"/>
        <end position="29"/>
    </location>
</feature>
<dbReference type="InterPro" id="IPR055346">
    <property type="entry name" value="Fe-S_cluster_assembly_SufBD"/>
</dbReference>
<feature type="compositionally biased region" description="Low complexity" evidence="1">
    <location>
        <begin position="1"/>
        <end position="14"/>
    </location>
</feature>
<dbReference type="InterPro" id="IPR011542">
    <property type="entry name" value="SUF_FeS_clus_asmbl_SufD"/>
</dbReference>
<dbReference type="InterPro" id="IPR037284">
    <property type="entry name" value="SUF_FeS_clus_asmbl_SufBD_sf"/>
</dbReference>
<dbReference type="PANTHER" id="PTHR43575:SF1">
    <property type="entry name" value="PROTEIN ABCI7, CHLOROPLASTIC"/>
    <property type="match status" value="1"/>
</dbReference>
<protein>
    <submittedName>
        <fullName evidence="4">Uncharacterized protein</fullName>
    </submittedName>
</protein>
<dbReference type="PANTHER" id="PTHR43575">
    <property type="entry name" value="PROTEIN ABCI7, CHLOROPLASTIC"/>
    <property type="match status" value="1"/>
</dbReference>
<feature type="compositionally biased region" description="Basic residues" evidence="1">
    <location>
        <begin position="17"/>
        <end position="29"/>
    </location>
</feature>
<evidence type="ECO:0000259" key="3">
    <source>
        <dbReference type="Pfam" id="PF19295"/>
    </source>
</evidence>
<name>A0AA38G0K5_TAXCH</name>
<comment type="caution">
    <text evidence="4">The sequence shown here is derived from an EMBL/GenBank/DDBJ whole genome shotgun (WGS) entry which is preliminary data.</text>
</comment>
<organism evidence="4 5">
    <name type="scientific">Taxus chinensis</name>
    <name type="common">Chinese yew</name>
    <name type="synonym">Taxus wallichiana var. chinensis</name>
    <dbReference type="NCBI Taxonomy" id="29808"/>
    <lineage>
        <taxon>Eukaryota</taxon>
        <taxon>Viridiplantae</taxon>
        <taxon>Streptophyta</taxon>
        <taxon>Embryophyta</taxon>
        <taxon>Tracheophyta</taxon>
        <taxon>Spermatophyta</taxon>
        <taxon>Pinopsida</taxon>
        <taxon>Pinidae</taxon>
        <taxon>Conifers II</taxon>
        <taxon>Cupressales</taxon>
        <taxon>Taxaceae</taxon>
        <taxon>Taxus</taxon>
    </lineage>
</organism>
<dbReference type="AlphaFoldDB" id="A0AA38G0K5"/>
<dbReference type="SUPFAM" id="SSF101960">
    <property type="entry name" value="Stabilizer of iron transporter SufD"/>
    <property type="match status" value="1"/>
</dbReference>
<sequence length="465" mass="51785">MAASLSASPSSYSSLQWRRRPKLNSKPQQRRIRIKAIADPFVLELAEKLEESTLQNPKNNNTLYKLRERCTQEALSSKWPTPKDEPFRFTDLKFLKEATIQVTSEGEGDGKTLDSKYLEQNPDSKSHRIVLVDGVLSNSLSHTAGLPDGVFAGSLSSLPGTFSLPSLENDCGDLFSSLNGIGTRDVGVLFVPEGLKVERPLNIVYYSRQGGDLQEEFWVSNPRLVVVLGKGAEIDIVEEFRGAEKRSYWTNSVLHVNLEDNAKLCHSFVQLQKPGAVHIKWTFVQQGSSSSYKLVETSTGGRLSRHNLHIQQLGPDTVTEVSTFHLAGENQTQDLHSKFILNHPRGYSRQLHKCIVTHSSGHAVFDGNVKVNRYAQLTDAGQLSRSLLMAPRATVNVKPNLQIVADDVKCSHGAAISDLEQDQLFYFQARGIDARTARNSLVFSFGAEVMERIPDKDLQKRVEND</sequence>
<evidence type="ECO:0000313" key="5">
    <source>
        <dbReference type="Proteomes" id="UP000824469"/>
    </source>
</evidence>
<dbReference type="InterPro" id="IPR000825">
    <property type="entry name" value="SUF_FeS_clus_asmbl_SufBD_core"/>
</dbReference>
<evidence type="ECO:0000313" key="4">
    <source>
        <dbReference type="EMBL" id="KAH9314052.1"/>
    </source>
</evidence>
<dbReference type="InterPro" id="IPR045595">
    <property type="entry name" value="SufBD_N"/>
</dbReference>
<reference evidence="4 5" key="1">
    <citation type="journal article" date="2021" name="Nat. Plants">
        <title>The Taxus genome provides insights into paclitaxel biosynthesis.</title>
        <authorList>
            <person name="Xiong X."/>
            <person name="Gou J."/>
            <person name="Liao Q."/>
            <person name="Li Y."/>
            <person name="Zhou Q."/>
            <person name="Bi G."/>
            <person name="Li C."/>
            <person name="Du R."/>
            <person name="Wang X."/>
            <person name="Sun T."/>
            <person name="Guo L."/>
            <person name="Liang H."/>
            <person name="Lu P."/>
            <person name="Wu Y."/>
            <person name="Zhang Z."/>
            <person name="Ro D.K."/>
            <person name="Shang Y."/>
            <person name="Huang S."/>
            <person name="Yan J."/>
        </authorList>
    </citation>
    <scope>NUCLEOTIDE SEQUENCE [LARGE SCALE GENOMIC DNA]</scope>
    <source>
        <strain evidence="4">Ta-2019</strain>
    </source>
</reference>
<feature type="non-terminal residue" evidence="4">
    <location>
        <position position="465"/>
    </location>
</feature>
<dbReference type="EMBL" id="JAHRHJ020000005">
    <property type="protein sequence ID" value="KAH9314052.1"/>
    <property type="molecule type" value="Genomic_DNA"/>
</dbReference>
<dbReference type="Pfam" id="PF01458">
    <property type="entry name" value="SUFBD_core"/>
    <property type="match status" value="1"/>
</dbReference>
<accession>A0AA38G0K5</accession>